<accession>A0A255HBK7</accession>
<gene>
    <name evidence="2" type="ORF">CGZ93_00630</name>
</gene>
<dbReference type="EMBL" id="NMVQ01000001">
    <property type="protein sequence ID" value="OYO25009.1"/>
    <property type="molecule type" value="Genomic_DNA"/>
</dbReference>
<sequence length="105" mass="11939">MGTHEVSASDLKQAAGEAEDYYGKIEKVQKNLYTQINGLMQGWKGDASRIFLTAFKEFDEEFSDVQNSLDNLHKKLGQTSLTYQQNEAEQSEVGRDLMNMINSKR</sequence>
<name>A0A255HBK7_9ACTN</name>
<dbReference type="InterPro" id="IPR010310">
    <property type="entry name" value="T7SS_ESAT-6-like"/>
</dbReference>
<reference evidence="2 3" key="1">
    <citation type="submission" date="2017-07" db="EMBL/GenBank/DDBJ databases">
        <title>Draft whole genome sequences of clinical Proprionibacteriaceae strains.</title>
        <authorList>
            <person name="Bernier A.-M."/>
            <person name="Bernard K."/>
            <person name="Domingo M.-C."/>
        </authorList>
    </citation>
    <scope>NUCLEOTIDE SEQUENCE [LARGE SCALE GENOMIC DNA]</scope>
    <source>
        <strain evidence="2 3">NML 130396</strain>
    </source>
</reference>
<dbReference type="OrthoDB" id="3729127at2"/>
<dbReference type="RefSeq" id="WP_094362216.1">
    <property type="nucleotide sequence ID" value="NZ_NMVQ01000001.1"/>
</dbReference>
<dbReference type="Gene3D" id="1.10.287.1060">
    <property type="entry name" value="ESAT-6-like"/>
    <property type="match status" value="1"/>
</dbReference>
<proteinExistence type="inferred from homology"/>
<keyword evidence="3" id="KW-1185">Reference proteome</keyword>
<organism evidence="2 3">
    <name type="scientific">Enemella dayhoffiae</name>
    <dbReference type="NCBI Taxonomy" id="2016507"/>
    <lineage>
        <taxon>Bacteria</taxon>
        <taxon>Bacillati</taxon>
        <taxon>Actinomycetota</taxon>
        <taxon>Actinomycetes</taxon>
        <taxon>Propionibacteriales</taxon>
        <taxon>Propionibacteriaceae</taxon>
        <taxon>Enemella</taxon>
    </lineage>
</organism>
<evidence type="ECO:0000313" key="2">
    <source>
        <dbReference type="EMBL" id="OYO25009.1"/>
    </source>
</evidence>
<dbReference type="InterPro" id="IPR036689">
    <property type="entry name" value="ESAT-6-like_sf"/>
</dbReference>
<dbReference type="Proteomes" id="UP000216311">
    <property type="component" value="Unassembled WGS sequence"/>
</dbReference>
<evidence type="ECO:0000313" key="3">
    <source>
        <dbReference type="Proteomes" id="UP000216311"/>
    </source>
</evidence>
<comment type="similarity">
    <text evidence="1">Belongs to the WXG100 family.</text>
</comment>
<dbReference type="Pfam" id="PF06013">
    <property type="entry name" value="WXG100"/>
    <property type="match status" value="1"/>
</dbReference>
<dbReference type="NCBIfam" id="TIGR03930">
    <property type="entry name" value="WXG100_ESAT6"/>
    <property type="match status" value="1"/>
</dbReference>
<dbReference type="SUPFAM" id="SSF140453">
    <property type="entry name" value="EsxAB dimer-like"/>
    <property type="match status" value="1"/>
</dbReference>
<comment type="caution">
    <text evidence="2">The sequence shown here is derived from an EMBL/GenBank/DDBJ whole genome shotgun (WGS) entry which is preliminary data.</text>
</comment>
<dbReference type="AlphaFoldDB" id="A0A255HBK7"/>
<protein>
    <recommendedName>
        <fullName evidence="1">ESAT-6-like protein</fullName>
    </recommendedName>
</protein>
<evidence type="ECO:0000256" key="1">
    <source>
        <dbReference type="RuleBase" id="RU362001"/>
    </source>
</evidence>